<dbReference type="Proteomes" id="UP000054359">
    <property type="component" value="Unassembled WGS sequence"/>
</dbReference>
<evidence type="ECO:0000313" key="2">
    <source>
        <dbReference type="Proteomes" id="UP000054359"/>
    </source>
</evidence>
<sequence>MIYGLAGHVFRETITNVHNRHSSINKIRIHAKTIPDAIQSSTDDNIDTQPDGQPSVKWLKEPQWLPKCASLPHANSNRWFSRRVMPLLIMLSLNSEMSLSAIIGTVHILASSTVTNSSDDTVQQSNNNTETFSNISLSFGPVSISSFSISFGTKESDTFENPA</sequence>
<protein>
    <submittedName>
        <fullName evidence="1">Uncharacterized protein</fullName>
    </submittedName>
</protein>
<evidence type="ECO:0000313" key="1">
    <source>
        <dbReference type="EMBL" id="KFM64757.1"/>
    </source>
</evidence>
<dbReference type="AlphaFoldDB" id="A0A087TI18"/>
<organism evidence="1 2">
    <name type="scientific">Stegodyphus mimosarum</name>
    <name type="common">African social velvet spider</name>
    <dbReference type="NCBI Taxonomy" id="407821"/>
    <lineage>
        <taxon>Eukaryota</taxon>
        <taxon>Metazoa</taxon>
        <taxon>Ecdysozoa</taxon>
        <taxon>Arthropoda</taxon>
        <taxon>Chelicerata</taxon>
        <taxon>Arachnida</taxon>
        <taxon>Araneae</taxon>
        <taxon>Araneomorphae</taxon>
        <taxon>Entelegynae</taxon>
        <taxon>Eresoidea</taxon>
        <taxon>Eresidae</taxon>
        <taxon>Stegodyphus</taxon>
    </lineage>
</organism>
<dbReference type="EMBL" id="KK115314">
    <property type="protein sequence ID" value="KFM64757.1"/>
    <property type="molecule type" value="Genomic_DNA"/>
</dbReference>
<keyword evidence="2" id="KW-1185">Reference proteome</keyword>
<reference evidence="1 2" key="1">
    <citation type="submission" date="2013-11" db="EMBL/GenBank/DDBJ databases">
        <title>Genome sequencing of Stegodyphus mimosarum.</title>
        <authorList>
            <person name="Bechsgaard J."/>
        </authorList>
    </citation>
    <scope>NUCLEOTIDE SEQUENCE [LARGE SCALE GENOMIC DNA]</scope>
</reference>
<gene>
    <name evidence="1" type="ORF">X975_20122</name>
</gene>
<feature type="non-terminal residue" evidence="1">
    <location>
        <position position="163"/>
    </location>
</feature>
<name>A0A087TI18_STEMI</name>
<proteinExistence type="predicted"/>
<accession>A0A087TI18</accession>